<sequence>MTMDPTANSRAEQRRTLRHLVQHVSRAFYESKLVVIMDQLARHDVLKDDDLAGRMGYNIKDLGKAIAPLVNDKLVSSYHQNEQKDANVNRSYIKKYFYIDYRNFCNVVKWRMAEMRRLIDDKLRNELANKGYLCPQCGKNFSILDADRLIDLSRGGFSCDTCGAELRDNNETEDITGKQDRMQRFNAQTQWIREGLRKTEEMVLPAFDIEEWVRKHIAANAVTDNTRVDDDGLAIAGSSGIASHVQKLSVEIIGDADSEARRLAKEEEAQAKREQNALPTWYTHSTINGGPTKLGIAEASTMGYTFALDGSQNEDVKPDVNGSADFYADYYAQLAATEGTAGDEDYGTPGTQDSSASSSGKRRHEDDAAAADEPPARHLKFPRLERSEGRTTSFGSDTSVDSGVHIMPTPEITVEAEAEDMGDVGMGSADDPIVYVVGKPMRLSQVTEEHHDLMTPEEYSAYTTEILGRGGDEWA</sequence>
<feature type="compositionally biased region" description="Polar residues" evidence="4">
    <location>
        <begin position="349"/>
        <end position="359"/>
    </location>
</feature>
<dbReference type="Pfam" id="PF02002">
    <property type="entry name" value="TFIIE_alpha"/>
    <property type="match status" value="1"/>
</dbReference>
<name>A0A067LUC0_BOTB1</name>
<dbReference type="EMBL" id="KL198120">
    <property type="protein sequence ID" value="KDQ06888.1"/>
    <property type="molecule type" value="Genomic_DNA"/>
</dbReference>
<dbReference type="Pfam" id="PF11521">
    <property type="entry name" value="TFIIE-A_C"/>
    <property type="match status" value="1"/>
</dbReference>
<dbReference type="InterPro" id="IPR039997">
    <property type="entry name" value="TFE"/>
</dbReference>
<protein>
    <recommendedName>
        <fullName evidence="5">HTH TFE/IIEalpha-type domain-containing protein</fullName>
    </recommendedName>
</protein>
<proteinExistence type="inferred from homology"/>
<dbReference type="GO" id="GO:0005673">
    <property type="term" value="C:transcription factor TFIIE complex"/>
    <property type="evidence" value="ECO:0007669"/>
    <property type="project" value="TreeGrafter"/>
</dbReference>
<feature type="region of interest" description="Disordered" evidence="4">
    <location>
        <begin position="340"/>
        <end position="405"/>
    </location>
</feature>
<feature type="compositionally biased region" description="Polar residues" evidence="4">
    <location>
        <begin position="390"/>
        <end position="401"/>
    </location>
</feature>
<evidence type="ECO:0000259" key="5">
    <source>
        <dbReference type="PROSITE" id="PS51344"/>
    </source>
</evidence>
<dbReference type="HOGENOM" id="CLU_035744_0_1_1"/>
<dbReference type="PROSITE" id="PS51344">
    <property type="entry name" value="HTH_TFE_IIE"/>
    <property type="match status" value="1"/>
</dbReference>
<dbReference type="PANTHER" id="PTHR13097">
    <property type="entry name" value="TRANSCRIPTION INITIATION FACTOR IIE, ALPHA SUBUNIT"/>
    <property type="match status" value="1"/>
</dbReference>
<organism evidence="6 7">
    <name type="scientific">Botryobasidium botryosum (strain FD-172 SS1)</name>
    <dbReference type="NCBI Taxonomy" id="930990"/>
    <lineage>
        <taxon>Eukaryota</taxon>
        <taxon>Fungi</taxon>
        <taxon>Dikarya</taxon>
        <taxon>Basidiomycota</taxon>
        <taxon>Agaricomycotina</taxon>
        <taxon>Agaricomycetes</taxon>
        <taxon>Cantharellales</taxon>
        <taxon>Botryobasidiaceae</taxon>
        <taxon>Botryobasidium</taxon>
    </lineage>
</organism>
<feature type="domain" description="HTH TFE/IIEalpha-type" evidence="5">
    <location>
        <begin position="17"/>
        <end position="105"/>
    </location>
</feature>
<evidence type="ECO:0000256" key="4">
    <source>
        <dbReference type="SAM" id="MobiDB-lite"/>
    </source>
</evidence>
<evidence type="ECO:0000313" key="6">
    <source>
        <dbReference type="EMBL" id="KDQ06888.1"/>
    </source>
</evidence>
<dbReference type="AlphaFoldDB" id="A0A067LUC0"/>
<keyword evidence="3" id="KW-0804">Transcription</keyword>
<dbReference type="OrthoDB" id="361102at2759"/>
<evidence type="ECO:0000256" key="1">
    <source>
        <dbReference type="ARBA" id="ARBA00008947"/>
    </source>
</evidence>
<accession>A0A067LUC0</accession>
<evidence type="ECO:0000256" key="2">
    <source>
        <dbReference type="ARBA" id="ARBA00023015"/>
    </source>
</evidence>
<evidence type="ECO:0000313" key="7">
    <source>
        <dbReference type="Proteomes" id="UP000027195"/>
    </source>
</evidence>
<gene>
    <name evidence="6" type="ORF">BOTBODRAFT_167611</name>
</gene>
<dbReference type="InterPro" id="IPR021600">
    <property type="entry name" value="TFIIE_asu_C"/>
</dbReference>
<dbReference type="PANTHER" id="PTHR13097:SF7">
    <property type="entry name" value="GENERAL TRANSCRIPTION FACTOR IIE SUBUNIT 1"/>
    <property type="match status" value="1"/>
</dbReference>
<evidence type="ECO:0000256" key="3">
    <source>
        <dbReference type="ARBA" id="ARBA00023163"/>
    </source>
</evidence>
<dbReference type="InterPro" id="IPR013083">
    <property type="entry name" value="Znf_RING/FYVE/PHD"/>
</dbReference>
<dbReference type="Gene3D" id="3.30.40.10">
    <property type="entry name" value="Zinc/RING finger domain, C3HC4 (zinc finger)"/>
    <property type="match status" value="1"/>
</dbReference>
<dbReference type="InParanoid" id="A0A067LUC0"/>
<comment type="similarity">
    <text evidence="1">Belongs to the TFIIE alpha subunit family.</text>
</comment>
<dbReference type="SUPFAM" id="SSF57783">
    <property type="entry name" value="Zinc beta-ribbon"/>
    <property type="match status" value="1"/>
</dbReference>
<dbReference type="InterPro" id="IPR017919">
    <property type="entry name" value="TFIIE/TFIIEa_HTH"/>
</dbReference>
<dbReference type="InterPro" id="IPR024550">
    <property type="entry name" value="TFIIEa/SarR/Rpc3_HTH_dom"/>
</dbReference>
<dbReference type="InterPro" id="IPR002853">
    <property type="entry name" value="TFIIE_asu"/>
</dbReference>
<dbReference type="GO" id="GO:0006367">
    <property type="term" value="P:transcription initiation at RNA polymerase II promoter"/>
    <property type="evidence" value="ECO:0007669"/>
    <property type="project" value="InterPro"/>
</dbReference>
<reference evidence="7" key="1">
    <citation type="journal article" date="2014" name="Proc. Natl. Acad. Sci. U.S.A.">
        <title>Extensive sampling of basidiomycete genomes demonstrates inadequacy of the white-rot/brown-rot paradigm for wood decay fungi.</title>
        <authorList>
            <person name="Riley R."/>
            <person name="Salamov A.A."/>
            <person name="Brown D.W."/>
            <person name="Nagy L.G."/>
            <person name="Floudas D."/>
            <person name="Held B.W."/>
            <person name="Levasseur A."/>
            <person name="Lombard V."/>
            <person name="Morin E."/>
            <person name="Otillar R."/>
            <person name="Lindquist E.A."/>
            <person name="Sun H."/>
            <person name="LaButti K.M."/>
            <person name="Schmutz J."/>
            <person name="Jabbour D."/>
            <person name="Luo H."/>
            <person name="Baker S.E."/>
            <person name="Pisabarro A.G."/>
            <person name="Walton J.D."/>
            <person name="Blanchette R.A."/>
            <person name="Henrissat B."/>
            <person name="Martin F."/>
            <person name="Cullen D."/>
            <person name="Hibbett D.S."/>
            <person name="Grigoriev I.V."/>
        </authorList>
    </citation>
    <scope>NUCLEOTIDE SEQUENCE [LARGE SCALE GENOMIC DNA]</scope>
    <source>
        <strain evidence="7">FD-172 SS1</strain>
    </source>
</reference>
<dbReference type="Proteomes" id="UP000027195">
    <property type="component" value="Unassembled WGS sequence"/>
</dbReference>
<dbReference type="STRING" id="930990.A0A067LUC0"/>
<keyword evidence="2" id="KW-0805">Transcription regulation</keyword>
<keyword evidence="7" id="KW-1185">Reference proteome</keyword>
<dbReference type="SMART" id="SM00531">
    <property type="entry name" value="TFIIE"/>
    <property type="match status" value="1"/>
</dbReference>
<dbReference type="FunCoup" id="A0A067LUC0">
    <property type="interactions" value="363"/>
</dbReference>